<feature type="compositionally biased region" description="Gly residues" evidence="1">
    <location>
        <begin position="410"/>
        <end position="423"/>
    </location>
</feature>
<evidence type="ECO:0008006" key="4">
    <source>
        <dbReference type="Google" id="ProtNLM"/>
    </source>
</evidence>
<dbReference type="Proteomes" id="UP001163878">
    <property type="component" value="Chromosome"/>
</dbReference>
<feature type="compositionally biased region" description="Basic and acidic residues" evidence="1">
    <location>
        <begin position="559"/>
        <end position="576"/>
    </location>
</feature>
<feature type="compositionally biased region" description="Low complexity" evidence="1">
    <location>
        <begin position="366"/>
        <end position="382"/>
    </location>
</feature>
<gene>
    <name evidence="2" type="ORF">OGH68_27060</name>
</gene>
<feature type="compositionally biased region" description="Polar residues" evidence="1">
    <location>
        <begin position="287"/>
        <end position="299"/>
    </location>
</feature>
<evidence type="ECO:0000256" key="1">
    <source>
        <dbReference type="SAM" id="MobiDB-lite"/>
    </source>
</evidence>
<feature type="region of interest" description="Disordered" evidence="1">
    <location>
        <begin position="219"/>
        <end position="596"/>
    </location>
</feature>
<accession>A0ABY6ICM7</accession>
<proteinExistence type="predicted"/>
<evidence type="ECO:0000313" key="3">
    <source>
        <dbReference type="Proteomes" id="UP001163878"/>
    </source>
</evidence>
<feature type="region of interest" description="Disordered" evidence="1">
    <location>
        <begin position="154"/>
        <end position="197"/>
    </location>
</feature>
<keyword evidence="3" id="KW-1185">Reference proteome</keyword>
<name>A0ABY6ICM7_STRPE</name>
<feature type="compositionally biased region" description="Low complexity" evidence="1">
    <location>
        <begin position="309"/>
        <end position="325"/>
    </location>
</feature>
<feature type="compositionally biased region" description="Basic and acidic residues" evidence="1">
    <location>
        <begin position="223"/>
        <end position="232"/>
    </location>
</feature>
<sequence length="596" mass="61272">MSDEKQPTPELTPEQLQQQERAEQQQDVSEIKQQYAGTDMMYWLNDILPFGLNVSTNYLGTSNFEDRKLNEMLDLLDSANPADLENAGDTLEKAKTALNKAAKELSDFVTSTDWKGEAALAFESYGQSLVTYAWDVGRYANAVGAQMKVASTGLASVRNSKPPRDDRADPRKPEAFPEKDKTPDNPEYQKAVKAEKDRQEAINLMNRLASYYTVSHASLASEEMPKPPKRLDVAVPAPSGGIQDGGTSGTGTARSESVRSTSQPVGTEAELQGYDPASPAKELRPVTSGTPSDTSMQIDTVTAPPAPTTTPNTPSTSPVTSPPTSQNGPLPPMPGPTGPIRNSTSRTGGPPVARATGGPGVDKAGRPLTTGTPGPATGRPTGPTGGPRVSGGGTGEGRTNSPVGRPTATGPGGGGQPGRGGQPTGQQPMTGRAATTNQPMAGRATSAPSTGVRGGRSDAIVGGTPQRTTAGPAGARIPRGTVVGGEGTAPGRSPASRPGQAGVIGANPGSGAQRTTGRGPAGANGVVGTPRNAGQGRPGVGGYTTGGAAVVGGRRSRRPAGDDEQERRASARPDHLAEDEETWAARRREPAPPVID</sequence>
<protein>
    <recommendedName>
        <fullName evidence="4">Translation initiation factor IF-2</fullName>
    </recommendedName>
</protein>
<feature type="compositionally biased region" description="Gly residues" evidence="1">
    <location>
        <begin position="383"/>
        <end position="396"/>
    </location>
</feature>
<evidence type="ECO:0000313" key="2">
    <source>
        <dbReference type="EMBL" id="UYQ64752.1"/>
    </source>
</evidence>
<feature type="compositionally biased region" description="Low complexity" evidence="1">
    <location>
        <begin position="8"/>
        <end position="19"/>
    </location>
</feature>
<feature type="compositionally biased region" description="Basic and acidic residues" evidence="1">
    <location>
        <begin position="162"/>
        <end position="184"/>
    </location>
</feature>
<feature type="compositionally biased region" description="Polar residues" evidence="1">
    <location>
        <begin position="253"/>
        <end position="265"/>
    </location>
</feature>
<reference evidence="2" key="1">
    <citation type="submission" date="2022-10" db="EMBL/GenBank/DDBJ databases">
        <title>Cytochrome P450 Catalyzes Benzene Ring Formation in the Biosynthesis of Trialkyl-Substituted Aromatic Polyketides.</title>
        <authorList>
            <person name="Zhao E."/>
            <person name="Ge H."/>
        </authorList>
    </citation>
    <scope>NUCLEOTIDE SEQUENCE</scope>
    <source>
        <strain evidence="2">NA0869</strain>
    </source>
</reference>
<feature type="compositionally biased region" description="Gly residues" evidence="1">
    <location>
        <begin position="536"/>
        <end position="545"/>
    </location>
</feature>
<dbReference type="RefSeq" id="WP_264247601.1">
    <property type="nucleotide sequence ID" value="NZ_CP107567.1"/>
</dbReference>
<dbReference type="EMBL" id="CP107567">
    <property type="protein sequence ID" value="UYQ64752.1"/>
    <property type="molecule type" value="Genomic_DNA"/>
</dbReference>
<feature type="region of interest" description="Disordered" evidence="1">
    <location>
        <begin position="1"/>
        <end position="29"/>
    </location>
</feature>
<organism evidence="2 3">
    <name type="scientific">Streptomyces peucetius</name>
    <dbReference type="NCBI Taxonomy" id="1950"/>
    <lineage>
        <taxon>Bacteria</taxon>
        <taxon>Bacillati</taxon>
        <taxon>Actinomycetota</taxon>
        <taxon>Actinomycetes</taxon>
        <taxon>Kitasatosporales</taxon>
        <taxon>Streptomycetaceae</taxon>
        <taxon>Streptomyces</taxon>
    </lineage>
</organism>